<sequence>MDILSALQAESGSGETFVELNAMGPTVVPGGDDLLLGDYARLGPDLQITLPTGDSVVVVDYFADPTSAPPALQTEAGAVMNGDLVSQLAGPMVPDLQVAQAGTSDALGDPAGHVDQMKGDVVALRGGVEVELGAGDPIYEGDVLVTGAGGAVGIVFADNSTMSMGGEARISIDEMVYDANAGSGSQLFDIVQGAFVFASGQIGHNNPEDVQVRTPVATIGIRGTKYAVNVDQERGDASVTLFEGAVSVSNAAGEVLLNSIGQSTLVSSFNTPPGQVFIMDPDTQTRTYGDAIDYHPNTPQLREDDDGGGNDGIDESDLGAEDLEKLAEELDDLETAAGGPAGVLGGFTESALFLRLLSGVLQGGGLTSGSLADDQADGSSGLAELLNSNNGNDLGNTTGPDTSGPITNLSISGRSDPYTYSSGLSVNIQGGSGLSDHFTISVPDSVGGTSWGVTQSGTTVSITGEATDGSSTFNMNGVEELSLDLGASPDQVTIGDLSNTDIAQSTVYIHAGEGDDVVTGENVGKRLVIEGEGGDDTLTGSNRNDDIYGGAGNDTLDGGTGNDLLDGGAGDDTITVSLTGGEVEPVELTADEIEAASDEALAAINRTVDIVRGGEGNDTVIVTFDADMAADPAFVQDLFALKAFIEENPQGTQTFTALGLEISGVESVEFDGAFPDLDAILPSVTWGEAVEDEPVNLNVSLDGDADSPFLSSLTVTLDGIPEGAVLTLPNGATYDGGSVITLEIGDGEGQVTEEDLANLTVTLPENYSGTLSVTASVSVENELLGTSGGGEAPETEVVVAAVADGADVTLTDASGLEDGTIPLSIDVTQLDESEDVTISIGGLPEDAVLLDSAGNELDSSNLTLADLDGIRVRPGPNYSGSFDLTVTVTTTDGDATSTDTQTLTVDVAAIADGADLTVSDATGLEDGEIALSIDVTQLDESEDLTISISGLPEDAVLLDSAGNELDASNLSVADLDGIKVRPGLNYSGSFDLTVSVTTADGDATTTDTQTLTVDVTAVADGAEVAVSDATGLEDQAIPLSIDVTQLDEGQDLTISIDGLPDGATLLDGSGNELDAGNLTLADLDGIQVLPGPNYSGSFDLTVTATTTDGNETVTDSQTLTVDVAGVADGAEIGAANVSGVEDGTIALSIDVTKIDDSETTAISIDGLPEGATLLDSAGNELDPDNLALEDLDGLKVQPAADYAGSFDLTVTVTSTDGESTTTDTQTLTVDIGAVADEAVVTVSDALGVEDGAAIPLSISVGQGDADGSETLTVAIQGFVSGTIFYDADDNLVDPTDVPLSALDGLKVLPPANYAGTMTLTVVATSIDGDSISSVEQELSVDVTGIADAPEITASDLVSEGGVDLALSIDAELTDTDGSETLTVEIAGLPQGFKLTDAEGGEYEGSPAQIPVASLSSLTLVPVAGFEGVVPLTITATATEENGDTNTVTQDISLTFTDVALAPVLSVMNATGDEDGDIALTIGAVAGSEGDTVGVTISGLPDGAELTNAAGETFTGSEISLTPDQLVGLTVKPPANSDANFDLTIVATGTDGAQSAVTSATMTVTVDAVADTPSLTVSAVSGLEDQPIDLNIDAHLTDTDGSETLTVRISGLPDGFTLTDEAGNSYSGSPATIPASSVNTLSLVSPLNYVGAVALTVTAIATEANGGDHALVQKNLSVTIGADVDVPTISVLSEATGNEDQDIALDIAIGNIDPNQDTSVSITGLPEGAVLTNAAGDTFTTDPAVLTLDQLDGLMVTPPAGSSVDFALGVSVTTSQGGESVTTAQSLDVTVRAVVDDFTLTLGDAEVVLGRAESTTETGTNGDDTMIGGAGSDTLIGGDGNDHLIGDGDNLDATVSLDIQATLGDLDGSELLTVTISGLPDGVQIYQGGELLATGGAVTLASDALDEVELVVPPGVGDFDLQVTANVTDFDADGGSDSATTTGIISVSVDDGSGLGSNDVLDGGAGDDILDGGAGADTLIGGTGADTLNGGSGNDSLQVTMDGTVVDNVLNVLTDAGGDVVDGGAGTDTLTLKLTVTDWDLLEGVTKAALQDLVDFVSSGDAATMSREFPALNLTVSGIEALNIVDINGEPVPLEAIMPDPEEGITFTGTNATDIAEGTDYDDVMDGGHGDDTLSGLGGDDTILGGSGQDVLNGGDGNDWIDGGQGDDTITGGAGDDTMFGGQGNDRIYADGGSDTVDGGQGDDRITVTIAPEEEGRELNLDGGGNNDTLLIQLSGDQADLNAVLAEIAAAKTASSADPSGTYEIASLGITFTSFETIDVTVDGEAAEYTPELSLDDAVDVQSAALVDGAAVLDDVEIDDVDGSVMTQATVTIASGYQDGDQLSINTDLLQSLGLTVSATTTAAGFVLTLSGNASIASYETALESVKLSSTDSVAEAGDRVLQVSVTDVDGNVSDLSDVTVSVELPDGPVLQDTSDGARDSAVFVTEASNSGATVSEVSNVSETTTNDLVLTVSKYWSGGSGQFEVLVNGTSIGTFSAPQGGHHHSSFWQQVTIPDVTLPIGSESAIEIRGVTSDSNVAVSRLEYGDTEMYATSHGWELDEPDDNDWDDNCHNDYWDGNYGYMVLDWGDTTVALSTSEDGSVTMLDGWQIDDDGAMRGLQDADLGQRFSQIDMGEGTDWVVGAAGTSDNMEINLTKSIWQDAENVLGGGGDDILVGNGSGNLLAGGDGNDVLVSGGSKDYLVGGSGDDEMHYDIDDIQTAGLAEDHEGYGMLDQAIREAYEANDLDGAEALESLRAGVDGGSGNDTLKLTGGDGGLSNLTGSSLANAASNIEILDVTGVDGPVDMSLSVDDLIQMTDDRDELKILKDGDDTVKVGDTDYGVGEHTISVDGVDFKLVIEDKDPTVDV</sequence>
<dbReference type="PANTHER" id="PTHR38340">
    <property type="entry name" value="S-LAYER PROTEIN"/>
    <property type="match status" value="1"/>
</dbReference>
<accession>A0A7Y0DXQ1</accession>
<evidence type="ECO:0000256" key="2">
    <source>
        <dbReference type="ARBA" id="ARBA00022525"/>
    </source>
</evidence>
<evidence type="ECO:0000259" key="4">
    <source>
        <dbReference type="Pfam" id="PF04773"/>
    </source>
</evidence>
<dbReference type="GO" id="GO:0005576">
    <property type="term" value="C:extracellular region"/>
    <property type="evidence" value="ECO:0007669"/>
    <property type="project" value="UniProtKB-SubCell"/>
</dbReference>
<feature type="region of interest" description="Disordered" evidence="3">
    <location>
        <begin position="372"/>
        <end position="408"/>
    </location>
</feature>
<feature type="compositionally biased region" description="Low complexity" evidence="3">
    <location>
        <begin position="385"/>
        <end position="402"/>
    </location>
</feature>
<protein>
    <recommendedName>
        <fullName evidence="4">FecR protein domain-containing protein</fullName>
    </recommendedName>
</protein>
<dbReference type="RefSeq" id="WP_169623799.1">
    <property type="nucleotide sequence ID" value="NZ_JABBNT010000001.1"/>
</dbReference>
<organism evidence="5 6">
    <name type="scientific">Pacificispira spongiicola</name>
    <dbReference type="NCBI Taxonomy" id="2729598"/>
    <lineage>
        <taxon>Bacteria</taxon>
        <taxon>Pseudomonadati</taxon>
        <taxon>Pseudomonadota</taxon>
        <taxon>Alphaproteobacteria</taxon>
        <taxon>Rhodospirillales</taxon>
        <taxon>Rhodospirillaceae</taxon>
        <taxon>Pacificispira</taxon>
    </lineage>
</organism>
<evidence type="ECO:0000313" key="5">
    <source>
        <dbReference type="EMBL" id="NMM43529.1"/>
    </source>
</evidence>
<dbReference type="InterPro" id="IPR001343">
    <property type="entry name" value="Hemolysn_Ca-bd"/>
</dbReference>
<dbReference type="Gene3D" id="2.150.10.10">
    <property type="entry name" value="Serralysin-like metalloprotease, C-terminal"/>
    <property type="match status" value="6"/>
</dbReference>
<feature type="region of interest" description="Disordered" evidence="3">
    <location>
        <begin position="530"/>
        <end position="568"/>
    </location>
</feature>
<evidence type="ECO:0000256" key="1">
    <source>
        <dbReference type="ARBA" id="ARBA00004613"/>
    </source>
</evidence>
<dbReference type="InterPro" id="IPR006860">
    <property type="entry name" value="FecR"/>
</dbReference>
<keyword evidence="6" id="KW-1185">Reference proteome</keyword>
<dbReference type="Gene3D" id="2.60.40.10">
    <property type="entry name" value="Immunoglobulins"/>
    <property type="match status" value="1"/>
</dbReference>
<dbReference type="EMBL" id="JABBNT010000001">
    <property type="protein sequence ID" value="NMM43529.1"/>
    <property type="molecule type" value="Genomic_DNA"/>
</dbReference>
<feature type="compositionally biased region" description="Acidic residues" evidence="3">
    <location>
        <begin position="303"/>
        <end position="317"/>
    </location>
</feature>
<feature type="domain" description="FecR protein" evidence="4">
    <location>
        <begin position="142"/>
        <end position="246"/>
    </location>
</feature>
<evidence type="ECO:0000256" key="3">
    <source>
        <dbReference type="SAM" id="MobiDB-lite"/>
    </source>
</evidence>
<dbReference type="GO" id="GO:0005509">
    <property type="term" value="F:calcium ion binding"/>
    <property type="evidence" value="ECO:0007669"/>
    <property type="project" value="InterPro"/>
</dbReference>
<dbReference type="Gene3D" id="2.60.120.1440">
    <property type="match status" value="1"/>
</dbReference>
<dbReference type="SUPFAM" id="SSF51120">
    <property type="entry name" value="beta-Roll"/>
    <property type="match status" value="5"/>
</dbReference>
<dbReference type="Pfam" id="PF04773">
    <property type="entry name" value="FecR"/>
    <property type="match status" value="1"/>
</dbReference>
<feature type="compositionally biased region" description="Low complexity" evidence="3">
    <location>
        <begin position="553"/>
        <end position="566"/>
    </location>
</feature>
<comment type="subcellular location">
    <subcellularLocation>
        <location evidence="1">Secreted</location>
    </subcellularLocation>
</comment>
<keyword evidence="2" id="KW-0964">Secreted</keyword>
<dbReference type="InterPro" id="IPR013783">
    <property type="entry name" value="Ig-like_fold"/>
</dbReference>
<evidence type="ECO:0000313" key="6">
    <source>
        <dbReference type="Proteomes" id="UP000539372"/>
    </source>
</evidence>
<dbReference type="Pfam" id="PF00353">
    <property type="entry name" value="HemolysinCabind"/>
    <property type="match status" value="8"/>
</dbReference>
<feature type="region of interest" description="Disordered" evidence="3">
    <location>
        <begin position="293"/>
        <end position="317"/>
    </location>
</feature>
<proteinExistence type="predicted"/>
<dbReference type="PANTHER" id="PTHR38340:SF1">
    <property type="entry name" value="S-LAYER PROTEIN"/>
    <property type="match status" value="1"/>
</dbReference>
<dbReference type="Proteomes" id="UP000539372">
    <property type="component" value="Unassembled WGS sequence"/>
</dbReference>
<dbReference type="InterPro" id="IPR050557">
    <property type="entry name" value="RTX_toxin/Mannuronan_C5-epim"/>
</dbReference>
<reference evidence="5 6" key="1">
    <citation type="submission" date="2020-04" db="EMBL/GenBank/DDBJ databases">
        <title>Rhodospirillaceae bacterium KN72 isolated from deep sea.</title>
        <authorList>
            <person name="Zhang D.-C."/>
        </authorList>
    </citation>
    <scope>NUCLEOTIDE SEQUENCE [LARGE SCALE GENOMIC DNA]</scope>
    <source>
        <strain evidence="5 6">KN72</strain>
    </source>
</reference>
<comment type="caution">
    <text evidence="5">The sequence shown here is derived from an EMBL/GenBank/DDBJ whole genome shotgun (WGS) entry which is preliminary data.</text>
</comment>
<dbReference type="InterPro" id="IPR018511">
    <property type="entry name" value="Hemolysin-typ_Ca-bd_CS"/>
</dbReference>
<name>A0A7Y0DXQ1_9PROT</name>
<dbReference type="PRINTS" id="PR00313">
    <property type="entry name" value="CABNDNGRPT"/>
</dbReference>
<dbReference type="PROSITE" id="PS00330">
    <property type="entry name" value="HEMOLYSIN_CALCIUM"/>
    <property type="match status" value="8"/>
</dbReference>
<gene>
    <name evidence="5" type="ORF">HH303_03505</name>
</gene>
<dbReference type="InterPro" id="IPR011049">
    <property type="entry name" value="Serralysin-like_metalloprot_C"/>
</dbReference>